<evidence type="ECO:0000256" key="5">
    <source>
        <dbReference type="SAM" id="MobiDB-lite"/>
    </source>
</evidence>
<dbReference type="SMART" id="SM01288">
    <property type="entry name" value="FISNA"/>
    <property type="match status" value="1"/>
</dbReference>
<reference evidence="7 8" key="1">
    <citation type="submission" date="2024-01" db="EMBL/GenBank/DDBJ databases">
        <authorList>
            <person name="Alioto T."/>
            <person name="Alioto T."/>
            <person name="Gomez Garrido J."/>
        </authorList>
    </citation>
    <scope>NUCLEOTIDE SEQUENCE [LARGE SCALE GENOMIC DNA]</scope>
</reference>
<dbReference type="GO" id="GO:0005737">
    <property type="term" value="C:cytoplasm"/>
    <property type="evidence" value="ECO:0007669"/>
    <property type="project" value="UniProtKB-SubCell"/>
</dbReference>
<feature type="domain" description="NACHT" evidence="6">
    <location>
        <begin position="409"/>
        <end position="543"/>
    </location>
</feature>
<dbReference type="InterPro" id="IPR007111">
    <property type="entry name" value="NACHT_NTPase"/>
</dbReference>
<organism evidence="7 8">
    <name type="scientific">Scomber scombrus</name>
    <name type="common">Atlantic mackerel</name>
    <name type="synonym">Scomber vernalis</name>
    <dbReference type="NCBI Taxonomy" id="13677"/>
    <lineage>
        <taxon>Eukaryota</taxon>
        <taxon>Metazoa</taxon>
        <taxon>Chordata</taxon>
        <taxon>Craniata</taxon>
        <taxon>Vertebrata</taxon>
        <taxon>Euteleostomi</taxon>
        <taxon>Actinopterygii</taxon>
        <taxon>Neopterygii</taxon>
        <taxon>Teleostei</taxon>
        <taxon>Neoteleostei</taxon>
        <taxon>Acanthomorphata</taxon>
        <taxon>Pelagiaria</taxon>
        <taxon>Scombriformes</taxon>
        <taxon>Scombridae</taxon>
        <taxon>Scomber</taxon>
    </lineage>
</organism>
<keyword evidence="3" id="KW-0433">Leucine-rich repeat</keyword>
<evidence type="ECO:0000313" key="8">
    <source>
        <dbReference type="Proteomes" id="UP001314229"/>
    </source>
</evidence>
<dbReference type="Pfam" id="PF05729">
    <property type="entry name" value="NACHT"/>
    <property type="match status" value="1"/>
</dbReference>
<comment type="subcellular location">
    <subcellularLocation>
        <location evidence="1">Cytoplasm</location>
    </subcellularLocation>
</comment>
<comment type="caution">
    <text evidence="7">The sequence shown here is derived from an EMBL/GenBank/DDBJ whole genome shotgun (WGS) entry which is preliminary data.</text>
</comment>
<dbReference type="InterPro" id="IPR027417">
    <property type="entry name" value="P-loop_NTPase"/>
</dbReference>
<keyword evidence="4" id="KW-0677">Repeat</keyword>
<dbReference type="Gene3D" id="1.10.533.10">
    <property type="entry name" value="Death Domain, Fas"/>
    <property type="match status" value="1"/>
</dbReference>
<dbReference type="Proteomes" id="UP001314229">
    <property type="component" value="Unassembled WGS sequence"/>
</dbReference>
<gene>
    <name evidence="7" type="ORF">FSCOSCO3_A027445</name>
</gene>
<dbReference type="AlphaFoldDB" id="A0AAV1N3Q5"/>
<name>A0AAV1N3Q5_SCOSC</name>
<dbReference type="Gene3D" id="3.40.50.300">
    <property type="entry name" value="P-loop containing nucleotide triphosphate hydrolases"/>
    <property type="match status" value="1"/>
</dbReference>
<feature type="region of interest" description="Disordered" evidence="5">
    <location>
        <begin position="1"/>
        <end position="23"/>
    </location>
</feature>
<dbReference type="InterPro" id="IPR051261">
    <property type="entry name" value="NLR"/>
</dbReference>
<dbReference type="InterPro" id="IPR041267">
    <property type="entry name" value="NLRP_HD2"/>
</dbReference>
<protein>
    <submittedName>
        <fullName evidence="7">Protein NLRC3</fullName>
    </submittedName>
</protein>
<dbReference type="Pfam" id="PF17776">
    <property type="entry name" value="NLRC4_HD2"/>
    <property type="match status" value="1"/>
</dbReference>
<evidence type="ECO:0000256" key="1">
    <source>
        <dbReference type="ARBA" id="ARBA00004496"/>
    </source>
</evidence>
<evidence type="ECO:0000313" key="7">
    <source>
        <dbReference type="EMBL" id="CAK6953673.1"/>
    </source>
</evidence>
<feature type="compositionally biased region" description="Low complexity" evidence="5">
    <location>
        <begin position="100"/>
        <end position="116"/>
    </location>
</feature>
<dbReference type="PROSITE" id="PS50837">
    <property type="entry name" value="NACHT"/>
    <property type="match status" value="1"/>
</dbReference>
<dbReference type="PANTHER" id="PTHR24106">
    <property type="entry name" value="NACHT, LRR AND CARD DOMAINS-CONTAINING"/>
    <property type="match status" value="1"/>
</dbReference>
<keyword evidence="8" id="KW-1185">Reference proteome</keyword>
<evidence type="ECO:0000256" key="4">
    <source>
        <dbReference type="ARBA" id="ARBA00022737"/>
    </source>
</evidence>
<evidence type="ECO:0000256" key="3">
    <source>
        <dbReference type="ARBA" id="ARBA00022614"/>
    </source>
</evidence>
<dbReference type="EMBL" id="CAWUFR010000014">
    <property type="protein sequence ID" value="CAK6953673.1"/>
    <property type="molecule type" value="Genomic_DNA"/>
</dbReference>
<dbReference type="InterPro" id="IPR004020">
    <property type="entry name" value="DAPIN"/>
</dbReference>
<evidence type="ECO:0000256" key="2">
    <source>
        <dbReference type="ARBA" id="ARBA00022490"/>
    </source>
</evidence>
<feature type="compositionally biased region" description="Polar residues" evidence="5">
    <location>
        <begin position="73"/>
        <end position="84"/>
    </location>
</feature>
<evidence type="ECO:0000259" key="6">
    <source>
        <dbReference type="PROSITE" id="PS50837"/>
    </source>
</evidence>
<dbReference type="InterPro" id="IPR011029">
    <property type="entry name" value="DEATH-like_dom_sf"/>
</dbReference>
<dbReference type="SUPFAM" id="SSF52540">
    <property type="entry name" value="P-loop containing nucleoside triphosphate hydrolases"/>
    <property type="match status" value="1"/>
</dbReference>
<dbReference type="SUPFAM" id="SSF47986">
    <property type="entry name" value="DEATH domain"/>
    <property type="match status" value="1"/>
</dbReference>
<sequence length="848" mass="97541">MLLGRRCPDPSSKIHPSTIQSRREQRAHYHSVLVSVEAGFALSILPHTQTWSHSPHRAKRGGGGKTEKRPTETKVQTAHCSDTTPDIMDDSDLMDRVTPSGSSLGDAASAAGQSAYGEDEEDDGLYYIPERRPSLDLGTSPMDTSQWHYVDQANSPVLSYSSMSSEKSEKMEKLDESLTSIQLVRADSYSSCYTLDSDDCENRIPKVRNKEDTVPESPDALVLLHDPNEIRHPSLTVDFTFKAISKTLGKLSEGEMHYFKRILWKRFPQSFNTPPQGMDLVDLVDRLLECYNLEVSLKLTKHVLEEIGKKKMVDYLQALRIRNEVRYDLRQSLKRIYGEMGDDSSKQGEMRSIDDVFTNLNIKSTSDNGPILEHEVLKIDKLDSNRKEGKQLSVQDLMSKEWLDKTNLRFLLITGGAGSGKSMAIKKLILDWVEEKSHQHVSFLVPLPFRELKKFEDKKISLLDIVNELYPETKQLRDEDYRSDECLILFVFDGLDEFCEKLDFQNTELLGDHAEPTSLNIIMVNLLRGRLLFRDIFMLTSRPLVRRCIPWDTHYDELDLRGFLESDKDEYFKKRFKNQDHADQVIAYTKSLKTLRIMCYLPLFCSLVADECENIFRAKGLQAELPKSLTYMYTKLLLALTRQYRVDGAPPLSPEEERDCLMKLGKTALTMLEKGQFKLTRCEWKEVGVSDDEAVVNSGLCTQYVTKPFILFQERVISFIHPTMQEYLAALYVFLSFRNHGKNIFEQQLKDRFSRMFKGHKAMEMYKSAVDKSLTYDDGKLDMFLRFLFGMVLHVNVDLLKPFCTNSSKWPNMVDDAATLIKKRIKENQYPGRNENLRRCLEELGVST</sequence>
<dbReference type="InterPro" id="IPR029495">
    <property type="entry name" value="NACHT-assoc"/>
</dbReference>
<proteinExistence type="predicted"/>
<dbReference type="SMART" id="SM01289">
    <property type="entry name" value="PYRIN"/>
    <property type="match status" value="1"/>
</dbReference>
<feature type="region of interest" description="Disordered" evidence="5">
    <location>
        <begin position="50"/>
        <end position="122"/>
    </location>
</feature>
<keyword evidence="2" id="KW-0963">Cytoplasm</keyword>
<accession>A0AAV1N3Q5</accession>